<keyword evidence="15" id="KW-0677">Repeat</keyword>
<evidence type="ECO:0000256" key="1">
    <source>
        <dbReference type="ARBA" id="ARBA00001936"/>
    </source>
</evidence>
<evidence type="ECO:0000256" key="25">
    <source>
        <dbReference type="ARBA" id="ARBA00048679"/>
    </source>
</evidence>
<sequence>MTTTTTSVKLLLVFQVALICLCASSLHGDESTDRLSLAAFKEAISHDPRRALASWNASAHFCTWDGVLCSSSSGGSGGRVVTRLNITGRGLAGRISPSLGNLTRLERLVLSGNALAGGIPASLGRLQRLQLLDLTNNTLRGVIPHQLANCSGLMALRLGGNDLVGRIPDHLAQHHRLRILEFDRNELAGHIPVSLANITTLNVFLTGTRNELLLRECPGFLMNASELHLIDMSYNNFTGVIPSSIGRLTKLSFLNLEGNQLLAHRTRGWEFMNSLANCTMLQRISLATNHLEGPIPNSIGNLSNQLQLLYLGENKLSGDFPSGIANLPNLFALGLNDNQFMGELPEWLGTLKKLQAVDLSHNNFTGSIPSSLSNLSQLVSLFLNSNKFGGHLPASFGNLRTLNSLRISDNFLHGMIPREIFGIPAITKIELSSNNLSGLFPPEVGGAKQLEILQILLVIVKACTMLDHNNFSGTIPTSLGKISSLQVLNLSRNNLAGPIPASLGNLQLLEQLDLSFNHLKGEVPTKGIFRNVTAMRIDGNPELCGGVLELHLLACPIMAINSSKKHEHSIVKKVVIPIASIVSLAIVIFVMVFFKGKQKENGLSLPSFDSKFPKVSYHDLARATEGFSGSNLIGKGRYSSVYQAILFPDRTMVAVKVFSLETRGAQKSFIAECNVLRNLRHRNLVPILTACSSIDPKGNDFKALVYKFMPRGDLHALLYLTRSDANPASTPSHVTLAQRLGIMVDVADALEYLHHENQGTIIHCDLKPSNILLDDDMTAHVGDFGLSRLKVDSLASSFVDSISTSSIAIKGTIGYVSPECAAGGEVSTAGDVYSFGIVLLEIFLRKKPTDDLFEDGLNIVRYVEMNFPDRISHIVDPDLQEDECDVSQRTSLAMKENSLECILSMLNIGLRCTNPCPNERMDMQEVAARLHGIRGAYQRGNMYRTPGTTEGQSN</sequence>
<evidence type="ECO:0000256" key="9">
    <source>
        <dbReference type="ARBA" id="ARBA00022527"/>
    </source>
</evidence>
<evidence type="ECO:0000256" key="14">
    <source>
        <dbReference type="ARBA" id="ARBA00022729"/>
    </source>
</evidence>
<dbReference type="InterPro" id="IPR000719">
    <property type="entry name" value="Prot_kinase_dom"/>
</dbReference>
<keyword evidence="8" id="KW-1003">Cell membrane</keyword>
<comment type="catalytic activity">
    <reaction evidence="24">
        <text>L-threonyl-[protein] + ATP = O-phospho-L-threonyl-[protein] + ADP + H(+)</text>
        <dbReference type="Rhea" id="RHEA:46608"/>
        <dbReference type="Rhea" id="RHEA-COMP:11060"/>
        <dbReference type="Rhea" id="RHEA-COMP:11605"/>
        <dbReference type="ChEBI" id="CHEBI:15378"/>
        <dbReference type="ChEBI" id="CHEBI:30013"/>
        <dbReference type="ChEBI" id="CHEBI:30616"/>
        <dbReference type="ChEBI" id="CHEBI:61977"/>
        <dbReference type="ChEBI" id="CHEBI:456216"/>
        <dbReference type="EC" id="2.7.11.1"/>
    </reaction>
</comment>
<dbReference type="FunFam" id="3.30.200.20:FF:000432">
    <property type="entry name" value="LRR receptor-like serine/threonine-protein kinase EFR"/>
    <property type="match status" value="1"/>
</dbReference>
<dbReference type="eggNOG" id="ENOG502QPYS">
    <property type="taxonomic scope" value="Eukaryota"/>
</dbReference>
<evidence type="ECO:0000256" key="29">
    <source>
        <dbReference type="PROSITE-ProRule" id="PRU10141"/>
    </source>
</evidence>
<dbReference type="PROSITE" id="PS00108">
    <property type="entry name" value="PROTEIN_KINASE_ST"/>
    <property type="match status" value="1"/>
</dbReference>
<dbReference type="PANTHER" id="PTHR45974:SF272">
    <property type="entry name" value="LEUCINE RICH REPEAT FAMILY PROTEIN, EXPRESSED"/>
    <property type="match status" value="1"/>
</dbReference>
<dbReference type="GO" id="GO:0004674">
    <property type="term" value="F:protein serine/threonine kinase activity"/>
    <property type="evidence" value="ECO:0007669"/>
    <property type="project" value="UniProtKB-KW"/>
</dbReference>
<dbReference type="GO" id="GO:0005789">
    <property type="term" value="C:endoplasmic reticulum membrane"/>
    <property type="evidence" value="ECO:0007669"/>
    <property type="project" value="UniProtKB-SubCell"/>
</dbReference>
<keyword evidence="23" id="KW-0325">Glycoprotein</keyword>
<keyword evidence="19 29" id="KW-0067">ATP-binding</keyword>
<keyword evidence="13 30" id="KW-0812">Transmembrane</keyword>
<proteinExistence type="inferred from homology"/>
<evidence type="ECO:0000256" key="8">
    <source>
        <dbReference type="ARBA" id="ARBA00022475"/>
    </source>
</evidence>
<evidence type="ECO:0000256" key="23">
    <source>
        <dbReference type="ARBA" id="ARBA00023180"/>
    </source>
</evidence>
<dbReference type="InterPro" id="IPR001611">
    <property type="entry name" value="Leu-rich_rpt"/>
</dbReference>
<keyword evidence="14 31" id="KW-0732">Signal</keyword>
<evidence type="ECO:0000256" key="10">
    <source>
        <dbReference type="ARBA" id="ARBA00022553"/>
    </source>
</evidence>
<dbReference type="SMART" id="SM00369">
    <property type="entry name" value="LRR_TYP"/>
    <property type="match status" value="6"/>
</dbReference>
<dbReference type="GO" id="GO:0005886">
    <property type="term" value="C:plasma membrane"/>
    <property type="evidence" value="ECO:0007669"/>
    <property type="project" value="UniProtKB-SubCell"/>
</dbReference>
<name>A0A0E0F6E9_9ORYZ</name>
<evidence type="ECO:0000256" key="24">
    <source>
        <dbReference type="ARBA" id="ARBA00047899"/>
    </source>
</evidence>
<keyword evidence="9" id="KW-0723">Serine/threonine-protein kinase</keyword>
<comment type="subcellular location">
    <subcellularLocation>
        <location evidence="3">Cell membrane</location>
        <topology evidence="3">Single-pass membrane protein</topology>
    </subcellularLocation>
    <subcellularLocation>
        <location evidence="4">Endoplasmic reticulum membrane</location>
        <topology evidence="4">Single-pass membrane protein</topology>
    </subcellularLocation>
    <subcellularLocation>
        <location evidence="5">Membrane</location>
        <topology evidence="5">Single-pass type I membrane protein</topology>
    </subcellularLocation>
</comment>
<evidence type="ECO:0000256" key="12">
    <source>
        <dbReference type="ARBA" id="ARBA00022679"/>
    </source>
</evidence>
<evidence type="ECO:0000256" key="16">
    <source>
        <dbReference type="ARBA" id="ARBA00022741"/>
    </source>
</evidence>
<keyword evidence="17" id="KW-0418">Kinase</keyword>
<dbReference type="Gramene" id="OMERI11G13010.1">
    <property type="protein sequence ID" value="OMERI11G13010.1"/>
    <property type="gene ID" value="OMERI11G13010"/>
</dbReference>
<dbReference type="PANTHER" id="PTHR45974">
    <property type="entry name" value="RECEPTOR-LIKE PROTEIN 55"/>
    <property type="match status" value="1"/>
</dbReference>
<dbReference type="Gene3D" id="3.30.200.20">
    <property type="entry name" value="Phosphorylase Kinase, domain 1"/>
    <property type="match status" value="1"/>
</dbReference>
<dbReference type="SUPFAM" id="SSF52058">
    <property type="entry name" value="L domain-like"/>
    <property type="match status" value="2"/>
</dbReference>
<feature type="binding site" evidence="29">
    <location>
        <position position="656"/>
    </location>
    <ligand>
        <name>ATP</name>
        <dbReference type="ChEBI" id="CHEBI:30616"/>
    </ligand>
</feature>
<dbReference type="Pfam" id="PF07714">
    <property type="entry name" value="PK_Tyr_Ser-Thr"/>
    <property type="match status" value="1"/>
</dbReference>
<dbReference type="FunFam" id="3.80.10.10:FF:000095">
    <property type="entry name" value="LRR receptor-like serine/threonine-protein kinase GSO1"/>
    <property type="match status" value="1"/>
</dbReference>
<organism evidence="33">
    <name type="scientific">Oryza meridionalis</name>
    <dbReference type="NCBI Taxonomy" id="40149"/>
    <lineage>
        <taxon>Eukaryota</taxon>
        <taxon>Viridiplantae</taxon>
        <taxon>Streptophyta</taxon>
        <taxon>Embryophyta</taxon>
        <taxon>Tracheophyta</taxon>
        <taxon>Spermatophyta</taxon>
        <taxon>Magnoliopsida</taxon>
        <taxon>Liliopsida</taxon>
        <taxon>Poales</taxon>
        <taxon>Poaceae</taxon>
        <taxon>BOP clade</taxon>
        <taxon>Oryzoideae</taxon>
        <taxon>Oryzeae</taxon>
        <taxon>Oryzinae</taxon>
        <taxon>Oryza</taxon>
    </lineage>
</organism>
<feature type="chain" id="PRO_5002359048" description="Receptor kinase-like protein Xa21" evidence="31">
    <location>
        <begin position="29"/>
        <end position="954"/>
    </location>
</feature>
<evidence type="ECO:0000256" key="3">
    <source>
        <dbReference type="ARBA" id="ARBA00004162"/>
    </source>
</evidence>
<evidence type="ECO:0000256" key="4">
    <source>
        <dbReference type="ARBA" id="ARBA00004389"/>
    </source>
</evidence>
<comment type="function">
    <text evidence="27">The processed protein kinase Xa21 chain released by protein cleavage after X.oryzae pv. oryzae protein Ax21 detection translocates into the nucleus where it can bind and regulate WRKY62, a transcription factor. Confers resistance to the bacterial pathogen X.oryzae pv. oryzae (Xoo).</text>
</comment>
<comment type="cofactor">
    <cofactor evidence="1">
        <name>Mn(2+)</name>
        <dbReference type="ChEBI" id="CHEBI:29035"/>
    </cofactor>
</comment>
<keyword evidence="11" id="KW-0433">Leucine-rich repeat</keyword>
<evidence type="ECO:0000256" key="27">
    <source>
        <dbReference type="ARBA" id="ARBA00056628"/>
    </source>
</evidence>
<evidence type="ECO:0000256" key="28">
    <source>
        <dbReference type="ARBA" id="ARBA00072040"/>
    </source>
</evidence>
<dbReference type="GO" id="GO:0005524">
    <property type="term" value="F:ATP binding"/>
    <property type="evidence" value="ECO:0007669"/>
    <property type="project" value="UniProtKB-UniRule"/>
</dbReference>
<evidence type="ECO:0000256" key="13">
    <source>
        <dbReference type="ARBA" id="ARBA00022692"/>
    </source>
</evidence>
<evidence type="ECO:0000256" key="30">
    <source>
        <dbReference type="SAM" id="Phobius"/>
    </source>
</evidence>
<evidence type="ECO:0000256" key="7">
    <source>
        <dbReference type="ARBA" id="ARBA00012513"/>
    </source>
</evidence>
<evidence type="ECO:0000256" key="2">
    <source>
        <dbReference type="ARBA" id="ARBA00001946"/>
    </source>
</evidence>
<dbReference type="InterPro" id="IPR017441">
    <property type="entry name" value="Protein_kinase_ATP_BS"/>
</dbReference>
<evidence type="ECO:0000256" key="15">
    <source>
        <dbReference type="ARBA" id="ARBA00022737"/>
    </source>
</evidence>
<reference evidence="33" key="2">
    <citation type="submission" date="2018-05" db="EMBL/GenBank/DDBJ databases">
        <title>OmerRS3 (Oryza meridionalis Reference Sequence Version 3).</title>
        <authorList>
            <person name="Zhang J."/>
            <person name="Kudrna D."/>
            <person name="Lee S."/>
            <person name="Talag J."/>
            <person name="Welchert J."/>
            <person name="Wing R.A."/>
        </authorList>
    </citation>
    <scope>NUCLEOTIDE SEQUENCE [LARGE SCALE GENOMIC DNA]</scope>
    <source>
        <strain evidence="33">cv. OR44</strain>
    </source>
</reference>
<reference evidence="33" key="1">
    <citation type="submission" date="2015-04" db="UniProtKB">
        <authorList>
            <consortium name="EnsemblPlants"/>
        </authorList>
    </citation>
    <scope>IDENTIFICATION</scope>
</reference>
<dbReference type="Pfam" id="PF13855">
    <property type="entry name" value="LRR_8"/>
    <property type="match status" value="2"/>
</dbReference>
<feature type="domain" description="Protein kinase" evidence="32">
    <location>
        <begin position="627"/>
        <end position="934"/>
    </location>
</feature>
<dbReference type="FunFam" id="1.10.510.10:FF:000358">
    <property type="entry name" value="Putative leucine-rich repeat receptor-like serine/threonine-protein kinase"/>
    <property type="match status" value="1"/>
</dbReference>
<dbReference type="STRING" id="40149.A0A0E0F6E9"/>
<evidence type="ECO:0000256" key="18">
    <source>
        <dbReference type="ARBA" id="ARBA00022824"/>
    </source>
</evidence>
<comment type="function">
    <text evidence="26">Receptor kinase that detects X.oryzae pv. oryzae protein Ax21 to promote innate immunity. Following X.oryzae pv. oryzae protein Ax21 detection, undergoes cleavage, releasing the processed protein kinase Xa21 chain.</text>
</comment>
<feature type="signal peptide" evidence="31">
    <location>
        <begin position="1"/>
        <end position="28"/>
    </location>
</feature>
<evidence type="ECO:0000256" key="20">
    <source>
        <dbReference type="ARBA" id="ARBA00022989"/>
    </source>
</evidence>
<evidence type="ECO:0000313" key="34">
    <source>
        <dbReference type="Proteomes" id="UP000008021"/>
    </source>
</evidence>
<dbReference type="SMART" id="SM00220">
    <property type="entry name" value="S_TKc"/>
    <property type="match status" value="1"/>
</dbReference>
<evidence type="ECO:0000256" key="26">
    <source>
        <dbReference type="ARBA" id="ARBA00054320"/>
    </source>
</evidence>
<dbReference type="Gene3D" id="3.80.10.10">
    <property type="entry name" value="Ribonuclease Inhibitor"/>
    <property type="match status" value="3"/>
</dbReference>
<dbReference type="InterPro" id="IPR008271">
    <property type="entry name" value="Ser/Thr_kinase_AS"/>
</dbReference>
<evidence type="ECO:0000256" key="19">
    <source>
        <dbReference type="ARBA" id="ARBA00022840"/>
    </source>
</evidence>
<evidence type="ECO:0000256" key="5">
    <source>
        <dbReference type="ARBA" id="ARBA00004479"/>
    </source>
</evidence>
<keyword evidence="12" id="KW-0808">Transferase</keyword>
<dbReference type="PROSITE" id="PS00107">
    <property type="entry name" value="PROTEIN_KINASE_ATP"/>
    <property type="match status" value="1"/>
</dbReference>
<protein>
    <recommendedName>
        <fullName evidence="28">Receptor kinase-like protein Xa21</fullName>
        <ecNumber evidence="7">2.7.11.1</ecNumber>
    </recommendedName>
</protein>
<dbReference type="HOGENOM" id="CLU_000288_22_0_1"/>
<dbReference type="InterPro" id="IPR003591">
    <property type="entry name" value="Leu-rich_rpt_typical-subtyp"/>
</dbReference>
<comment type="cofactor">
    <cofactor evidence="2">
        <name>Mg(2+)</name>
        <dbReference type="ChEBI" id="CHEBI:18420"/>
    </cofactor>
</comment>
<dbReference type="InterPro" id="IPR001245">
    <property type="entry name" value="Ser-Thr/Tyr_kinase_cat_dom"/>
</dbReference>
<keyword evidence="20 30" id="KW-1133">Transmembrane helix</keyword>
<keyword evidence="21 30" id="KW-0472">Membrane</keyword>
<dbReference type="Proteomes" id="UP000008021">
    <property type="component" value="Chromosome 11"/>
</dbReference>
<evidence type="ECO:0000256" key="6">
    <source>
        <dbReference type="ARBA" id="ARBA00008684"/>
    </source>
</evidence>
<dbReference type="InterPro" id="IPR032675">
    <property type="entry name" value="LRR_dom_sf"/>
</dbReference>
<keyword evidence="22" id="KW-0675">Receptor</keyword>
<evidence type="ECO:0000256" key="22">
    <source>
        <dbReference type="ARBA" id="ARBA00023170"/>
    </source>
</evidence>
<evidence type="ECO:0000259" key="32">
    <source>
        <dbReference type="PROSITE" id="PS50011"/>
    </source>
</evidence>
<evidence type="ECO:0000256" key="11">
    <source>
        <dbReference type="ARBA" id="ARBA00022614"/>
    </source>
</evidence>
<accession>A0A0E0F6E9</accession>
<evidence type="ECO:0000313" key="33">
    <source>
        <dbReference type="EnsemblPlants" id="OMERI11G13010.1"/>
    </source>
</evidence>
<comment type="catalytic activity">
    <reaction evidence="25">
        <text>L-seryl-[protein] + ATP = O-phospho-L-seryl-[protein] + ADP + H(+)</text>
        <dbReference type="Rhea" id="RHEA:17989"/>
        <dbReference type="Rhea" id="RHEA-COMP:9863"/>
        <dbReference type="Rhea" id="RHEA-COMP:11604"/>
        <dbReference type="ChEBI" id="CHEBI:15378"/>
        <dbReference type="ChEBI" id="CHEBI:29999"/>
        <dbReference type="ChEBI" id="CHEBI:30616"/>
        <dbReference type="ChEBI" id="CHEBI:83421"/>
        <dbReference type="ChEBI" id="CHEBI:456216"/>
        <dbReference type="EC" id="2.7.11.1"/>
    </reaction>
</comment>
<dbReference type="SUPFAM" id="SSF56112">
    <property type="entry name" value="Protein kinase-like (PK-like)"/>
    <property type="match status" value="1"/>
</dbReference>
<keyword evidence="34" id="KW-1185">Reference proteome</keyword>
<evidence type="ECO:0000256" key="21">
    <source>
        <dbReference type="ARBA" id="ARBA00023136"/>
    </source>
</evidence>
<feature type="transmembrane region" description="Helical" evidence="30">
    <location>
        <begin position="574"/>
        <end position="594"/>
    </location>
</feature>
<dbReference type="InterPro" id="IPR013210">
    <property type="entry name" value="LRR_N_plant-typ"/>
</dbReference>
<evidence type="ECO:0000256" key="31">
    <source>
        <dbReference type="SAM" id="SignalP"/>
    </source>
</evidence>
<comment type="similarity">
    <text evidence="6">Belongs to the protein kinase superfamily. Ser/Thr protein kinase family.</text>
</comment>
<dbReference type="InterPro" id="IPR011009">
    <property type="entry name" value="Kinase-like_dom_sf"/>
</dbReference>
<keyword evidence="18" id="KW-0256">Endoplasmic reticulum</keyword>
<dbReference type="AlphaFoldDB" id="A0A0E0F6E9"/>
<keyword evidence="16 29" id="KW-0547">Nucleotide-binding</keyword>
<dbReference type="FunFam" id="3.80.10.10:FF:000288">
    <property type="entry name" value="LRR receptor-like serine/threonine-protein kinase EFR"/>
    <property type="match status" value="1"/>
</dbReference>
<dbReference type="Gene3D" id="1.10.510.10">
    <property type="entry name" value="Transferase(Phosphotransferase) domain 1"/>
    <property type="match status" value="1"/>
</dbReference>
<dbReference type="Pfam" id="PF08263">
    <property type="entry name" value="LRRNT_2"/>
    <property type="match status" value="1"/>
</dbReference>
<keyword evidence="10" id="KW-0597">Phosphoprotein</keyword>
<dbReference type="Pfam" id="PF00560">
    <property type="entry name" value="LRR_1"/>
    <property type="match status" value="5"/>
</dbReference>
<dbReference type="EnsemblPlants" id="OMERI11G13010.1">
    <property type="protein sequence ID" value="OMERI11G13010.1"/>
    <property type="gene ID" value="OMERI11G13010"/>
</dbReference>
<dbReference type="PROSITE" id="PS50011">
    <property type="entry name" value="PROTEIN_KINASE_DOM"/>
    <property type="match status" value="1"/>
</dbReference>
<evidence type="ECO:0000256" key="17">
    <source>
        <dbReference type="ARBA" id="ARBA00022777"/>
    </source>
</evidence>
<dbReference type="EC" id="2.7.11.1" evidence="7"/>